<dbReference type="EMBL" id="DF238840">
    <property type="protein sequence ID" value="GAF26530.1"/>
    <property type="molecule type" value="Genomic_DNA"/>
</dbReference>
<proteinExistence type="predicted"/>
<dbReference type="Gene3D" id="1.10.1060.10">
    <property type="entry name" value="Alpha-helical ferredoxin"/>
    <property type="match status" value="1"/>
</dbReference>
<evidence type="ECO:0000256" key="2">
    <source>
        <dbReference type="ARBA" id="ARBA00023004"/>
    </source>
</evidence>
<dbReference type="GO" id="GO:0046872">
    <property type="term" value="F:metal ion binding"/>
    <property type="evidence" value="ECO:0007669"/>
    <property type="project" value="UniProtKB-KW"/>
</dbReference>
<keyword evidence="3" id="KW-0411">Iron-sulfur</keyword>
<dbReference type="AlphaFoldDB" id="A0A0S6UC18"/>
<gene>
    <name evidence="5" type="ORF">MTY_1870</name>
</gene>
<dbReference type="PROSITE" id="PS00198">
    <property type="entry name" value="4FE4S_FER_1"/>
    <property type="match status" value="1"/>
</dbReference>
<sequence>MSSLQEQMRTRARELLSQNKVQMVIGWEKGTFWYLSPPVFITDPEDCNRLVWDEFCTNNLAKYLLDYKLGEEKIALFVKGCDSRGINRLLQDNQIQRERVYLIGINCPGVKDGRRAAVLGEARRAEVPLAEKCLYCTHPEPVVYDELLQEDRGAGAREAAATAEGRFAMVEKIEAMTPDERYAFWTGAYDRCLRCYACRNICPACNCRECIFDRAQSGWCGKQMSRSENQFFAITRAMHVAGRCIECGECERVCPEGIPIMALNKKIIKDLNELFGEYEAGLDLEVRPPLGQYNLNDPDEFNR</sequence>
<dbReference type="GeneID" id="79835952"/>
<reference evidence="5" key="1">
    <citation type="journal article" date="2014" name="Gene">
        <title>Genome-guided analysis of transformation efficiency and carbon dioxide assimilation by Moorella thermoacetica Y72.</title>
        <authorList>
            <person name="Tsukahara K."/>
            <person name="Kita A."/>
            <person name="Nakashimada Y."/>
            <person name="Hoshino T."/>
            <person name="Murakami K."/>
        </authorList>
    </citation>
    <scope>NUCLEOTIDE SEQUENCE [LARGE SCALE GENOMIC DNA]</scope>
    <source>
        <strain evidence="5">Y72</strain>
    </source>
</reference>
<evidence type="ECO:0000259" key="4">
    <source>
        <dbReference type="PROSITE" id="PS51379"/>
    </source>
</evidence>
<dbReference type="InterPro" id="IPR017896">
    <property type="entry name" value="4Fe4S_Fe-S-bd"/>
</dbReference>
<name>A0A0S6UC18_NEOTH</name>
<dbReference type="InterPro" id="IPR009051">
    <property type="entry name" value="Helical_ferredxn"/>
</dbReference>
<dbReference type="SUPFAM" id="SSF46548">
    <property type="entry name" value="alpha-helical ferredoxin"/>
    <property type="match status" value="1"/>
</dbReference>
<keyword evidence="1" id="KW-0479">Metal-binding</keyword>
<feature type="domain" description="4Fe-4S ferredoxin-type" evidence="4">
    <location>
        <begin position="235"/>
        <end position="264"/>
    </location>
</feature>
<accession>A0A0S6UC18</accession>
<dbReference type="Proteomes" id="UP000063718">
    <property type="component" value="Unassembled WGS sequence"/>
</dbReference>
<evidence type="ECO:0000313" key="5">
    <source>
        <dbReference type="EMBL" id="GAF26530.1"/>
    </source>
</evidence>
<dbReference type="InterPro" id="IPR017900">
    <property type="entry name" value="4Fe4S_Fe_S_CS"/>
</dbReference>
<evidence type="ECO:0000256" key="3">
    <source>
        <dbReference type="ARBA" id="ARBA00023014"/>
    </source>
</evidence>
<dbReference type="PROSITE" id="PS51379">
    <property type="entry name" value="4FE4S_FER_2"/>
    <property type="match status" value="1"/>
</dbReference>
<protein>
    <submittedName>
        <fullName evidence="5">Ferredoxin</fullName>
    </submittedName>
</protein>
<organism evidence="5">
    <name type="scientific">Moorella thermoacetica Y72</name>
    <dbReference type="NCBI Taxonomy" id="1325331"/>
    <lineage>
        <taxon>Bacteria</taxon>
        <taxon>Bacillati</taxon>
        <taxon>Bacillota</taxon>
        <taxon>Clostridia</taxon>
        <taxon>Neomoorellales</taxon>
        <taxon>Neomoorellaceae</taxon>
        <taxon>Neomoorella</taxon>
    </lineage>
</organism>
<dbReference type="GO" id="GO:0051536">
    <property type="term" value="F:iron-sulfur cluster binding"/>
    <property type="evidence" value="ECO:0007669"/>
    <property type="project" value="UniProtKB-KW"/>
</dbReference>
<keyword evidence="2" id="KW-0408">Iron</keyword>
<dbReference type="RefSeq" id="WP_011392333.1">
    <property type="nucleotide sequence ID" value="NZ_DF238840.1"/>
</dbReference>
<evidence type="ECO:0000256" key="1">
    <source>
        <dbReference type="ARBA" id="ARBA00022723"/>
    </source>
</evidence>